<evidence type="ECO:0000256" key="1">
    <source>
        <dbReference type="SAM" id="MobiDB-lite"/>
    </source>
</evidence>
<feature type="chain" id="PRO_5042893047" description="Ig-like domain-containing protein" evidence="3">
    <location>
        <begin position="19"/>
        <end position="221"/>
    </location>
</feature>
<evidence type="ECO:0000259" key="4">
    <source>
        <dbReference type="PROSITE" id="PS50835"/>
    </source>
</evidence>
<dbReference type="Gene3D" id="2.60.40.10">
    <property type="entry name" value="Immunoglobulins"/>
    <property type="match status" value="1"/>
</dbReference>
<dbReference type="SUPFAM" id="SSF48726">
    <property type="entry name" value="Immunoglobulin"/>
    <property type="match status" value="1"/>
</dbReference>
<feature type="transmembrane region" description="Helical" evidence="2">
    <location>
        <begin position="144"/>
        <end position="167"/>
    </location>
</feature>
<feature type="signal peptide" evidence="3">
    <location>
        <begin position="1"/>
        <end position="18"/>
    </location>
</feature>
<dbReference type="EMBL" id="JAZGQO010000011">
    <property type="protein sequence ID" value="KAK6172865.1"/>
    <property type="molecule type" value="Genomic_DNA"/>
</dbReference>
<accession>A0AAN8JD95</accession>
<protein>
    <recommendedName>
        <fullName evidence="4">Ig-like domain-containing protein</fullName>
    </recommendedName>
</protein>
<evidence type="ECO:0000313" key="6">
    <source>
        <dbReference type="Proteomes" id="UP001347796"/>
    </source>
</evidence>
<comment type="caution">
    <text evidence="5">The sequence shown here is derived from an EMBL/GenBank/DDBJ whole genome shotgun (WGS) entry which is preliminary data.</text>
</comment>
<keyword evidence="3" id="KW-0732">Signal</keyword>
<dbReference type="InterPro" id="IPR013783">
    <property type="entry name" value="Ig-like_fold"/>
</dbReference>
<reference evidence="5 6" key="1">
    <citation type="submission" date="2024-01" db="EMBL/GenBank/DDBJ databases">
        <title>The genome of the rayed Mediterranean limpet Patella caerulea (Linnaeus, 1758).</title>
        <authorList>
            <person name="Anh-Thu Weber A."/>
            <person name="Halstead-Nussloch G."/>
        </authorList>
    </citation>
    <scope>NUCLEOTIDE SEQUENCE [LARGE SCALE GENOMIC DNA]</scope>
    <source>
        <strain evidence="5">AATW-2023a</strain>
        <tissue evidence="5">Whole specimen</tissue>
    </source>
</reference>
<dbReference type="PROSITE" id="PS50835">
    <property type="entry name" value="IG_LIKE"/>
    <property type="match status" value="1"/>
</dbReference>
<keyword evidence="2" id="KW-0812">Transmembrane</keyword>
<feature type="region of interest" description="Disordered" evidence="1">
    <location>
        <begin position="199"/>
        <end position="221"/>
    </location>
</feature>
<dbReference type="AlphaFoldDB" id="A0AAN8JD95"/>
<evidence type="ECO:0000313" key="5">
    <source>
        <dbReference type="EMBL" id="KAK6172865.1"/>
    </source>
</evidence>
<gene>
    <name evidence="5" type="ORF">SNE40_016438</name>
</gene>
<evidence type="ECO:0000256" key="2">
    <source>
        <dbReference type="SAM" id="Phobius"/>
    </source>
</evidence>
<dbReference type="Proteomes" id="UP001347796">
    <property type="component" value="Unassembled WGS sequence"/>
</dbReference>
<proteinExistence type="predicted"/>
<feature type="domain" description="Ig-like" evidence="4">
    <location>
        <begin position="24"/>
        <end position="120"/>
    </location>
</feature>
<name>A0AAN8JD95_PATCE</name>
<keyword evidence="6" id="KW-1185">Reference proteome</keyword>
<organism evidence="5 6">
    <name type="scientific">Patella caerulea</name>
    <name type="common">Rayed Mediterranean limpet</name>
    <dbReference type="NCBI Taxonomy" id="87958"/>
    <lineage>
        <taxon>Eukaryota</taxon>
        <taxon>Metazoa</taxon>
        <taxon>Spiralia</taxon>
        <taxon>Lophotrochozoa</taxon>
        <taxon>Mollusca</taxon>
        <taxon>Gastropoda</taxon>
        <taxon>Patellogastropoda</taxon>
        <taxon>Patelloidea</taxon>
        <taxon>Patellidae</taxon>
        <taxon>Patella</taxon>
    </lineage>
</organism>
<keyword evidence="2" id="KW-0472">Membrane</keyword>
<keyword evidence="2" id="KW-1133">Transmembrane helix</keyword>
<evidence type="ECO:0000256" key="3">
    <source>
        <dbReference type="SAM" id="SignalP"/>
    </source>
</evidence>
<dbReference type="InterPro" id="IPR007110">
    <property type="entry name" value="Ig-like_dom"/>
</dbReference>
<dbReference type="InterPro" id="IPR036179">
    <property type="entry name" value="Ig-like_dom_sf"/>
</dbReference>
<sequence>MGWSSVLMATMMIASSGAVTYTLPMTYKADIQVEYFRGANLTCDSNMLNVSQNFNNIESIQWMLPDVSLITESTNTIKVIKRNMLAYTLMIDRVADDQFGYYTCIIVYKTTMVNENAEVKVVRWGLNINGPDFSKLRAEYARHAIVGAIAAGILLGVLGITCVIWHYRYNARKRRNEIKYAANASSEYNNKAYDDIDIEKEKSHNKSNGESADSVVIDEHM</sequence>